<dbReference type="Proteomes" id="UP000176299">
    <property type="component" value="Unassembled WGS sequence"/>
</dbReference>
<feature type="transmembrane region" description="Helical" evidence="5">
    <location>
        <begin position="193"/>
        <end position="215"/>
    </location>
</feature>
<dbReference type="InterPro" id="IPR050799">
    <property type="entry name" value="ZIP_Transporter"/>
</dbReference>
<comment type="subcellular location">
    <subcellularLocation>
        <location evidence="1">Membrane</location>
        <topology evidence="1">Multi-pass membrane protein</topology>
    </subcellularLocation>
</comment>
<dbReference type="PANTHER" id="PTHR12191:SF37">
    <property type="entry name" value="ZINC TRANSPORTER FOI"/>
    <property type="match status" value="1"/>
</dbReference>
<dbReference type="STRING" id="1802591.A2113_03625"/>
<dbReference type="GO" id="GO:0140410">
    <property type="term" value="F:monoatomic cation:bicarbonate symporter activity"/>
    <property type="evidence" value="ECO:0007669"/>
    <property type="project" value="TreeGrafter"/>
</dbReference>
<evidence type="ECO:0008006" key="8">
    <source>
        <dbReference type="Google" id="ProtNLM"/>
    </source>
</evidence>
<dbReference type="GO" id="GO:0005385">
    <property type="term" value="F:zinc ion transmembrane transporter activity"/>
    <property type="evidence" value="ECO:0007669"/>
    <property type="project" value="TreeGrafter"/>
</dbReference>
<dbReference type="AlphaFoldDB" id="A0A1G1W1S3"/>
<feature type="transmembrane region" description="Helical" evidence="5">
    <location>
        <begin position="68"/>
        <end position="86"/>
    </location>
</feature>
<dbReference type="GO" id="GO:0071578">
    <property type="term" value="P:zinc ion import across plasma membrane"/>
    <property type="evidence" value="ECO:0007669"/>
    <property type="project" value="TreeGrafter"/>
</dbReference>
<dbReference type="Pfam" id="PF02535">
    <property type="entry name" value="Zip"/>
    <property type="match status" value="1"/>
</dbReference>
<feature type="transmembrane region" description="Helical" evidence="5">
    <location>
        <begin position="34"/>
        <end position="56"/>
    </location>
</feature>
<feature type="transmembrane region" description="Helical" evidence="5">
    <location>
        <begin position="166"/>
        <end position="187"/>
    </location>
</feature>
<sequence>MPLLAYIIIFTFIGSILSLFGGSLLLLKKQISESFACYLIAFAAGALIGVAFLDLFPEAVNEAGEADVFLPALVGFVTFFFAERVIRIFHHHRHSSEESAKPSTFLVIFGDGVHNFVDGVVITTGFLTAIPVGIITSLAVAAHEIPQEIADMGVLLANGLSKPKALVFNFLSALTALAGALIAFFFASFIEQYLYIFLALAAGHFLYIAASDLIPELHETHTEERKIPLALIFVLGIAAVFSSTKILGG</sequence>
<keyword evidence="2 5" id="KW-0812">Transmembrane</keyword>
<evidence type="ECO:0000313" key="6">
    <source>
        <dbReference type="EMBL" id="OGY21625.1"/>
    </source>
</evidence>
<comment type="caution">
    <text evidence="6">The sequence shown here is derived from an EMBL/GenBank/DDBJ whole genome shotgun (WGS) entry which is preliminary data.</text>
</comment>
<dbReference type="PANTHER" id="PTHR12191">
    <property type="entry name" value="SOLUTE CARRIER FAMILY 39"/>
    <property type="match status" value="1"/>
</dbReference>
<evidence type="ECO:0000256" key="5">
    <source>
        <dbReference type="SAM" id="Phobius"/>
    </source>
</evidence>
<dbReference type="GO" id="GO:0030003">
    <property type="term" value="P:intracellular monoatomic cation homeostasis"/>
    <property type="evidence" value="ECO:0007669"/>
    <property type="project" value="TreeGrafter"/>
</dbReference>
<feature type="transmembrane region" description="Helical" evidence="5">
    <location>
        <begin position="6"/>
        <end position="27"/>
    </location>
</feature>
<evidence type="ECO:0000256" key="2">
    <source>
        <dbReference type="ARBA" id="ARBA00022692"/>
    </source>
</evidence>
<keyword evidence="4 5" id="KW-0472">Membrane</keyword>
<evidence type="ECO:0000256" key="3">
    <source>
        <dbReference type="ARBA" id="ARBA00022989"/>
    </source>
</evidence>
<gene>
    <name evidence="6" type="ORF">A2113_03625</name>
</gene>
<name>A0A1G1W1S3_9BACT</name>
<organism evidence="6 7">
    <name type="scientific">Candidatus Woykebacteria bacterium GWA1_44_8</name>
    <dbReference type="NCBI Taxonomy" id="1802591"/>
    <lineage>
        <taxon>Bacteria</taxon>
        <taxon>Candidatus Woykeibacteriota</taxon>
    </lineage>
</organism>
<accession>A0A1G1W1S3</accession>
<feature type="transmembrane region" description="Helical" evidence="5">
    <location>
        <begin position="227"/>
        <end position="247"/>
    </location>
</feature>
<dbReference type="EMBL" id="MHCN01000011">
    <property type="protein sequence ID" value="OGY21625.1"/>
    <property type="molecule type" value="Genomic_DNA"/>
</dbReference>
<reference evidence="6 7" key="1">
    <citation type="journal article" date="2016" name="Nat. Commun.">
        <title>Thousands of microbial genomes shed light on interconnected biogeochemical processes in an aquifer system.</title>
        <authorList>
            <person name="Anantharaman K."/>
            <person name="Brown C.T."/>
            <person name="Hug L.A."/>
            <person name="Sharon I."/>
            <person name="Castelle C.J."/>
            <person name="Probst A.J."/>
            <person name="Thomas B.C."/>
            <person name="Singh A."/>
            <person name="Wilkins M.J."/>
            <person name="Karaoz U."/>
            <person name="Brodie E.L."/>
            <person name="Williams K.H."/>
            <person name="Hubbard S.S."/>
            <person name="Banfield J.F."/>
        </authorList>
    </citation>
    <scope>NUCLEOTIDE SEQUENCE [LARGE SCALE GENOMIC DNA]</scope>
</reference>
<evidence type="ECO:0000256" key="4">
    <source>
        <dbReference type="ARBA" id="ARBA00023136"/>
    </source>
</evidence>
<proteinExistence type="predicted"/>
<evidence type="ECO:0000313" key="7">
    <source>
        <dbReference type="Proteomes" id="UP000176299"/>
    </source>
</evidence>
<keyword evidence="3 5" id="KW-1133">Transmembrane helix</keyword>
<dbReference type="GO" id="GO:0005886">
    <property type="term" value="C:plasma membrane"/>
    <property type="evidence" value="ECO:0007669"/>
    <property type="project" value="TreeGrafter"/>
</dbReference>
<dbReference type="InterPro" id="IPR003689">
    <property type="entry name" value="ZIP"/>
</dbReference>
<protein>
    <recommendedName>
        <fullName evidence="8">ZIP zinc transporter</fullName>
    </recommendedName>
</protein>
<evidence type="ECO:0000256" key="1">
    <source>
        <dbReference type="ARBA" id="ARBA00004141"/>
    </source>
</evidence>